<reference evidence="12" key="1">
    <citation type="journal article" date="2019" name="Int. J. Syst. Evol. Microbiol.">
        <title>The Global Catalogue of Microorganisms (GCM) 10K type strain sequencing project: providing services to taxonomists for standard genome sequencing and annotation.</title>
        <authorList>
            <consortium name="The Broad Institute Genomics Platform"/>
            <consortium name="The Broad Institute Genome Sequencing Center for Infectious Disease"/>
            <person name="Wu L."/>
            <person name="Ma J."/>
        </authorList>
    </citation>
    <scope>NUCLEOTIDE SEQUENCE [LARGE SCALE GENOMIC DNA]</scope>
    <source>
        <strain evidence="12">JCM 17555</strain>
    </source>
</reference>
<evidence type="ECO:0000256" key="3">
    <source>
        <dbReference type="ARBA" id="ARBA00022676"/>
    </source>
</evidence>
<keyword evidence="5" id="KW-0378">Hydrolase</keyword>
<comment type="pathway">
    <text evidence="1 9">Cell wall biogenesis; peptidoglycan biosynthesis.</text>
</comment>
<dbReference type="InterPro" id="IPR038063">
    <property type="entry name" value="Transpep_catalytic_dom"/>
</dbReference>
<dbReference type="InterPro" id="IPR005490">
    <property type="entry name" value="LD_TPept_cat_dom"/>
</dbReference>
<keyword evidence="3" id="KW-0328">Glycosyltransferase</keyword>
<keyword evidence="6 9" id="KW-0133">Cell shape</keyword>
<dbReference type="CDD" id="cd16913">
    <property type="entry name" value="YkuD_like"/>
    <property type="match status" value="1"/>
</dbReference>
<dbReference type="PROSITE" id="PS52029">
    <property type="entry name" value="LD_TPASE"/>
    <property type="match status" value="1"/>
</dbReference>
<keyword evidence="12" id="KW-1185">Reference proteome</keyword>
<gene>
    <name evidence="11" type="ORF">GCM10022278_18560</name>
</gene>
<dbReference type="SUPFAM" id="SSF141523">
    <property type="entry name" value="L,D-transpeptidase catalytic domain-like"/>
    <property type="match status" value="1"/>
</dbReference>
<dbReference type="Proteomes" id="UP001501337">
    <property type="component" value="Unassembled WGS sequence"/>
</dbReference>
<keyword evidence="7 9" id="KW-0573">Peptidoglycan synthesis</keyword>
<evidence type="ECO:0000256" key="4">
    <source>
        <dbReference type="ARBA" id="ARBA00022679"/>
    </source>
</evidence>
<keyword evidence="4" id="KW-0808">Transferase</keyword>
<dbReference type="PANTHER" id="PTHR30582">
    <property type="entry name" value="L,D-TRANSPEPTIDASE"/>
    <property type="match status" value="1"/>
</dbReference>
<evidence type="ECO:0000256" key="5">
    <source>
        <dbReference type="ARBA" id="ARBA00022801"/>
    </source>
</evidence>
<evidence type="ECO:0000256" key="8">
    <source>
        <dbReference type="ARBA" id="ARBA00023316"/>
    </source>
</evidence>
<accession>A0ABP7P787</accession>
<comment type="similarity">
    <text evidence="2">Belongs to the YkuD family.</text>
</comment>
<feature type="active site" description="Proton donor/acceptor" evidence="9">
    <location>
        <position position="183"/>
    </location>
</feature>
<dbReference type="RefSeq" id="WP_344805590.1">
    <property type="nucleotide sequence ID" value="NZ_BAABBO010000009.1"/>
</dbReference>
<evidence type="ECO:0000259" key="10">
    <source>
        <dbReference type="PROSITE" id="PS52029"/>
    </source>
</evidence>
<evidence type="ECO:0000313" key="11">
    <source>
        <dbReference type="EMBL" id="GAA3960764.1"/>
    </source>
</evidence>
<keyword evidence="8 9" id="KW-0961">Cell wall biogenesis/degradation</keyword>
<feature type="domain" description="L,D-TPase catalytic" evidence="10">
    <location>
        <begin position="87"/>
        <end position="223"/>
    </location>
</feature>
<evidence type="ECO:0000256" key="2">
    <source>
        <dbReference type="ARBA" id="ARBA00005992"/>
    </source>
</evidence>
<dbReference type="EMBL" id="BAABBO010000009">
    <property type="protein sequence ID" value="GAA3960764.1"/>
    <property type="molecule type" value="Genomic_DNA"/>
</dbReference>
<feature type="active site" description="Nucleophile" evidence="9">
    <location>
        <position position="199"/>
    </location>
</feature>
<evidence type="ECO:0000256" key="9">
    <source>
        <dbReference type="PROSITE-ProRule" id="PRU01373"/>
    </source>
</evidence>
<dbReference type="Gene3D" id="2.40.440.10">
    <property type="entry name" value="L,D-transpeptidase catalytic domain-like"/>
    <property type="match status" value="1"/>
</dbReference>
<name>A0ABP7P787_9GAMM</name>
<protein>
    <recommendedName>
        <fullName evidence="10">L,D-TPase catalytic domain-containing protein</fullName>
    </recommendedName>
</protein>
<dbReference type="InterPro" id="IPR050979">
    <property type="entry name" value="LD-transpeptidase"/>
</dbReference>
<sequence length="301" mass="32672">MYSAPSALDSFKGTPALYRWNGKSPIIGADHTIKISSEDTFVDLAELMGFGYNELIAANPSVDPWVPEDGSLLDLPGSFILPPGAREGIVINIPEYRLYYYRPQNKAVLSFPIGVGTADFPTPVIDSTVIAKLENPAWYPPKSIRDEHLRENGEVLPMVVPPGPENPLGPFAMKLKSDGYLIHGSNKRIGIGMQVSHGCIRLYNPDIERLIRMVPVGAPVRIINQPVKAAVDGGRVWVEIHPGADNELAEIGKALSMEMARLEASLDANSALSVDASKVRAEMLSPSGKVVQVGVVVRRSR</sequence>
<organism evidence="11 12">
    <name type="scientific">Allohahella marinimesophila</name>
    <dbReference type="NCBI Taxonomy" id="1054972"/>
    <lineage>
        <taxon>Bacteria</taxon>
        <taxon>Pseudomonadati</taxon>
        <taxon>Pseudomonadota</taxon>
        <taxon>Gammaproteobacteria</taxon>
        <taxon>Oceanospirillales</taxon>
        <taxon>Hahellaceae</taxon>
        <taxon>Allohahella</taxon>
    </lineage>
</organism>
<evidence type="ECO:0000256" key="6">
    <source>
        <dbReference type="ARBA" id="ARBA00022960"/>
    </source>
</evidence>
<proteinExistence type="inferred from homology"/>
<dbReference type="Pfam" id="PF03734">
    <property type="entry name" value="YkuD"/>
    <property type="match status" value="1"/>
</dbReference>
<evidence type="ECO:0000256" key="7">
    <source>
        <dbReference type="ARBA" id="ARBA00022984"/>
    </source>
</evidence>
<dbReference type="PANTHER" id="PTHR30582:SF24">
    <property type="entry name" value="L,D-TRANSPEPTIDASE ERFK_SRFK-RELATED"/>
    <property type="match status" value="1"/>
</dbReference>
<comment type="caution">
    <text evidence="11">The sequence shown here is derived from an EMBL/GenBank/DDBJ whole genome shotgun (WGS) entry which is preliminary data.</text>
</comment>
<evidence type="ECO:0000313" key="12">
    <source>
        <dbReference type="Proteomes" id="UP001501337"/>
    </source>
</evidence>
<evidence type="ECO:0000256" key="1">
    <source>
        <dbReference type="ARBA" id="ARBA00004752"/>
    </source>
</evidence>